<feature type="chain" id="PRO_5035796963" evidence="1">
    <location>
        <begin position="23"/>
        <end position="2017"/>
    </location>
</feature>
<protein>
    <submittedName>
        <fullName evidence="3">Carboxypeptidase-like regulatory domain-containing protein</fullName>
    </submittedName>
</protein>
<dbReference type="SUPFAM" id="SSF56935">
    <property type="entry name" value="Porins"/>
    <property type="match status" value="1"/>
</dbReference>
<dbReference type="Pfam" id="PF13715">
    <property type="entry name" value="CarbopepD_reg_2"/>
    <property type="match status" value="1"/>
</dbReference>
<evidence type="ECO:0000256" key="1">
    <source>
        <dbReference type="SAM" id="SignalP"/>
    </source>
</evidence>
<dbReference type="InterPro" id="IPR051802">
    <property type="entry name" value="YfhM-like"/>
</dbReference>
<dbReference type="InterPro" id="IPR041246">
    <property type="entry name" value="Bact_MG10"/>
</dbReference>
<keyword evidence="3" id="KW-0378">Hydrolase</keyword>
<dbReference type="InterPro" id="IPR008930">
    <property type="entry name" value="Terpenoid_cyclase/PrenylTrfase"/>
</dbReference>
<dbReference type="SUPFAM" id="SSF48239">
    <property type="entry name" value="Terpenoid cyclases/Protein prenyltransferases"/>
    <property type="match status" value="1"/>
</dbReference>
<dbReference type="Pfam" id="PF00207">
    <property type="entry name" value="A2M"/>
    <property type="match status" value="1"/>
</dbReference>
<dbReference type="Proteomes" id="UP000829925">
    <property type="component" value="Chromosome"/>
</dbReference>
<dbReference type="Gene3D" id="2.170.130.10">
    <property type="entry name" value="TonB-dependent receptor, plug domain"/>
    <property type="match status" value="1"/>
</dbReference>
<reference evidence="3 4" key="1">
    <citation type="submission" date="2022-04" db="EMBL/GenBank/DDBJ databases">
        <title>Hymenobacter sp. isolated from the air.</title>
        <authorList>
            <person name="Won M."/>
            <person name="Lee C.-M."/>
            <person name="Woen H.-Y."/>
            <person name="Kwon S.-W."/>
        </authorList>
    </citation>
    <scope>NUCLEOTIDE SEQUENCE [LARGE SCALE GENOMIC DNA]</scope>
    <source>
        <strain evidence="4">5413 J-13</strain>
    </source>
</reference>
<dbReference type="PANTHER" id="PTHR40094:SF1">
    <property type="entry name" value="UBIQUITIN DOMAIN-CONTAINING PROTEIN"/>
    <property type="match status" value="1"/>
</dbReference>
<dbReference type="Pfam" id="PF17973">
    <property type="entry name" value="bMG10"/>
    <property type="match status" value="1"/>
</dbReference>
<gene>
    <name evidence="3" type="ORF">MUN82_06010</name>
</gene>
<organism evidence="3 4">
    <name type="scientific">Hymenobacter aerilatus</name>
    <dbReference type="NCBI Taxonomy" id="2932251"/>
    <lineage>
        <taxon>Bacteria</taxon>
        <taxon>Pseudomonadati</taxon>
        <taxon>Bacteroidota</taxon>
        <taxon>Cytophagia</taxon>
        <taxon>Cytophagales</taxon>
        <taxon>Hymenobacteraceae</taxon>
        <taxon>Hymenobacter</taxon>
    </lineage>
</organism>
<accession>A0A8T9SZ28</accession>
<dbReference type="Pfam" id="PF07715">
    <property type="entry name" value="Plug"/>
    <property type="match status" value="1"/>
</dbReference>
<keyword evidence="3" id="KW-0645">Protease</keyword>
<dbReference type="Gene3D" id="2.60.40.1120">
    <property type="entry name" value="Carboxypeptidase-like, regulatory domain"/>
    <property type="match status" value="1"/>
</dbReference>
<dbReference type="InterPro" id="IPR012910">
    <property type="entry name" value="Plug_dom"/>
</dbReference>
<dbReference type="InterPro" id="IPR008969">
    <property type="entry name" value="CarboxyPept-like_regulatory"/>
</dbReference>
<name>A0A8T9SZ28_9BACT</name>
<dbReference type="SMART" id="SM01360">
    <property type="entry name" value="A2M"/>
    <property type="match status" value="1"/>
</dbReference>
<dbReference type="EMBL" id="CP095053">
    <property type="protein sequence ID" value="UOR06651.1"/>
    <property type="molecule type" value="Genomic_DNA"/>
</dbReference>
<dbReference type="PANTHER" id="PTHR40094">
    <property type="entry name" value="ALPHA-2-MACROGLOBULIN HOMOLOG"/>
    <property type="match status" value="1"/>
</dbReference>
<dbReference type="Gene3D" id="1.50.10.20">
    <property type="match status" value="1"/>
</dbReference>
<dbReference type="SUPFAM" id="SSF49464">
    <property type="entry name" value="Carboxypeptidase regulatory domain-like"/>
    <property type="match status" value="1"/>
</dbReference>
<proteinExistence type="predicted"/>
<evidence type="ECO:0000259" key="2">
    <source>
        <dbReference type="SMART" id="SM01360"/>
    </source>
</evidence>
<dbReference type="InterPro" id="IPR037066">
    <property type="entry name" value="Plug_dom_sf"/>
</dbReference>
<sequence length="2017" mass="224467">MFRLLRMLALLLAGLFSYPIYAQQHLPRARQHSYLTKVFRLTDDQAGYLYRRGLRAARPEFFTQPVDSFPTDSVRRRWSPLPAGYYLVAHTEGPQLVYWLRSVTDRQVLTVNNQVDLTLLVRDSLGNLLPDAHVQLGGRAVPYDAATRSFRLARAGKPGLVAVTHSGRTTYHALELAPDYHSYSPSVGQRLKRIGNRVAFGFPLGYLTEPVRRLVRELRYPASVSTGLIGLLRSVFSEEVREQRQEQRVARRQNRWVSYVAFSQPRYRPHGDTLRLKARIVHRVTGRPAVGPLALWLRASGRERRLLVVQPVRPGSYQAVVPLADSLGLRADTRAEIWLADERRGTLAQAQFRVEDYELAATRYQLRLAETTHRRGVGQAIFVRGTDANELNLLDARVRLSLTPQGAPGVFIGRQLFVPDTLWTHAQPLDAHGETRLNVPATVFPAADLAYSVQATFLNSNNERQTRTASAHYTTDPGQLRLQLRADSVVADFQWQDQERPHSAWLEVSGNEALSNGTLLRQRVRLPYRLPLDPRATEYELTDSAGRRAVLTPDDTNAALALRSDRTPDSLYLALDNPRHLPVWYFLYQGSRLCYRGYGTEWQMAIRTTDAGPWFASVHYLWGDELRALEYSMPLMQKQLRIHAEQPEVAYPGQQLQLRYTVTDAAGRPVPRADLTAYAYTSKFEAPAAPALPSFEPRLVGRVARRRFAIGESFENSPGEAGKQPLRWADWRGRLGLDSLRFYQFLYPETGTFYEYQPAPGGITQLAPFVVDSGRVQPVVAVYVDDVPVYVHDVNQREPYALVADSGRHTVAVRTATHLVTLPDVYLRPLHKLTLSIDQNTICEELLVEKRGLLSEEEQRTLQRYLLLVDAYVPTTLRQGQRLQRVGHTNLGNMAIAGPFRPDSVLLRRTDGLRRKFLLEPFYRYHFEPGLLKMTSITPDALGSLRGSGFAGALPLGDFALTESALQASPEITRWRQRWPSFAEVMLDYVAHTPVGQGRLEIRLPAPKPYPAPRLPEVAYVLVTQPGKASFSRLLRGGSSIHALTAGRYRVAVLLADSTCLAPPADIVIRPNGTTYLQLQTEDRQPYGPASRRVLAAVRAHQIAWLKAHRAATEPAPRREIRVAVPVQSQHGWQLVRGRVLDRETEEGLPGVTVLVKGTKVGTSTLADGSFTLSVPPVGATLVFSSIGYQTQEQRLAAGQQDITVALQVDTKALNEVVVVGYGVQRRQELTGAVTTVSALQGRVAGVNIEGTGSVRIRGASTVAGDAAPLLIVNGVPYAGRVEDLSPGDIASLQVLKGDQAALYGSRAAKSGVIIIETKPNAQLPKSLRAAAAATLAATNTPGQDPEAALRRHFRDYAWWRPTLVTDARGQATTTITLPDDVTGWDTFVLGSDDHGRTGSITSKLRSFKALLAELAVPRFLVEGDRVQVLGKVLNYLPDTAQVTTSFQVGSEPARTHQHRVATAVLDTLTVTAPPAGDSLRLTFRLTRANGYQDGEQRTVAVVPAGTRERVGTFAVLTAPDTTLTFRLNPALGTATVRLESDPLPVVLREIEHLQQYAYLCNEQMASRLKGLLLQQRILTWQGQPFRAERNVNYLIRRLLEGRHQPEGLWGTWPKSEVSAWATLHVVEALLAAQQQNYTVKLDRAALRQYLLRALDEEFAAADARRAAGAAAYTGGYFRTLPDRLRLLQLLHQLDASVDYRTYLDRLAREPHTGRQPLDQYLLLTELRQQLHLPYQLDSLRRYRLATQLGGVWYADTLRTSTYYRYVLNDRIGTTLLAYRVLRAEGGHAAELQRIRTYLLQQRGASGYFGSTYETAQVLETIGPELLPTGAAPLAAQVQLQGALNQEVRQFPFEVQVPAGAEPLVLRKQGLLPVYATAYQSFWNAKPTATAAPFTVTTTLAGQAGSRIALRAGQPAELVVTVDVRAEARYVLVEVPIPAGCSYAPDKAPGNSFEVHREYLRHQTGIFIDRLPVGKHTFRIALQPRYRGQYTLNPARAELVYFPTRFGRSASKQAVVE</sequence>
<dbReference type="InterPro" id="IPR001599">
    <property type="entry name" value="Macroglobln_a2"/>
</dbReference>
<keyword evidence="4" id="KW-1185">Reference proteome</keyword>
<keyword evidence="3" id="KW-0121">Carboxypeptidase</keyword>
<dbReference type="KEGG" id="haei:MUN82_06010"/>
<dbReference type="GO" id="GO:0004866">
    <property type="term" value="F:endopeptidase inhibitor activity"/>
    <property type="evidence" value="ECO:0007669"/>
    <property type="project" value="InterPro"/>
</dbReference>
<feature type="domain" description="Alpha-2-macroglobulin" evidence="2">
    <location>
        <begin position="1358"/>
        <end position="1447"/>
    </location>
</feature>
<dbReference type="RefSeq" id="WP_245095765.1">
    <property type="nucleotide sequence ID" value="NZ_CP095053.1"/>
</dbReference>
<feature type="signal peptide" evidence="1">
    <location>
        <begin position="1"/>
        <end position="22"/>
    </location>
</feature>
<evidence type="ECO:0000313" key="4">
    <source>
        <dbReference type="Proteomes" id="UP000829925"/>
    </source>
</evidence>
<dbReference type="GO" id="GO:0004180">
    <property type="term" value="F:carboxypeptidase activity"/>
    <property type="evidence" value="ECO:0007669"/>
    <property type="project" value="UniProtKB-KW"/>
</dbReference>
<keyword evidence="1" id="KW-0732">Signal</keyword>
<evidence type="ECO:0000313" key="3">
    <source>
        <dbReference type="EMBL" id="UOR06651.1"/>
    </source>
</evidence>